<evidence type="ECO:0000313" key="1">
    <source>
        <dbReference type="EMBL" id="KAB2626525.1"/>
    </source>
</evidence>
<protein>
    <recommendedName>
        <fullName evidence="3">Retrotransposon Copia-like N-terminal domain-containing protein</fullName>
    </recommendedName>
</protein>
<gene>
    <name evidence="1" type="ORF">D8674_020143</name>
</gene>
<comment type="caution">
    <text evidence="1">The sequence shown here is derived from an EMBL/GenBank/DDBJ whole genome shotgun (WGS) entry which is preliminary data.</text>
</comment>
<dbReference type="Proteomes" id="UP000327157">
    <property type="component" value="Chromosome 2"/>
</dbReference>
<dbReference type="OrthoDB" id="1164377at2759"/>
<reference evidence="1 2" key="3">
    <citation type="submission" date="2019-11" db="EMBL/GenBank/DDBJ databases">
        <title>A de novo genome assembly of a pear dwarfing rootstock.</title>
        <authorList>
            <person name="Wang F."/>
            <person name="Wang J."/>
            <person name="Li S."/>
            <person name="Zhang Y."/>
            <person name="Fang M."/>
            <person name="Ma L."/>
            <person name="Zhao Y."/>
            <person name="Jiang S."/>
        </authorList>
    </citation>
    <scope>NUCLEOTIDE SEQUENCE [LARGE SCALE GENOMIC DNA]</scope>
    <source>
        <strain evidence="1">S2</strain>
        <tissue evidence="1">Leaf</tissue>
    </source>
</reference>
<organism evidence="1 2">
    <name type="scientific">Pyrus ussuriensis x Pyrus communis</name>
    <dbReference type="NCBI Taxonomy" id="2448454"/>
    <lineage>
        <taxon>Eukaryota</taxon>
        <taxon>Viridiplantae</taxon>
        <taxon>Streptophyta</taxon>
        <taxon>Embryophyta</taxon>
        <taxon>Tracheophyta</taxon>
        <taxon>Spermatophyta</taxon>
        <taxon>Magnoliopsida</taxon>
        <taxon>eudicotyledons</taxon>
        <taxon>Gunneridae</taxon>
        <taxon>Pentapetalae</taxon>
        <taxon>rosids</taxon>
        <taxon>fabids</taxon>
        <taxon>Rosales</taxon>
        <taxon>Rosaceae</taxon>
        <taxon>Amygdaloideae</taxon>
        <taxon>Maleae</taxon>
        <taxon>Pyrus</taxon>
    </lineage>
</organism>
<dbReference type="EMBL" id="SMOL01000157">
    <property type="protein sequence ID" value="KAB2626525.1"/>
    <property type="molecule type" value="Genomic_DNA"/>
</dbReference>
<accession>A0A5N5HF99</accession>
<reference evidence="2" key="2">
    <citation type="submission" date="2019-10" db="EMBL/GenBank/DDBJ databases">
        <title>A de novo genome assembly of a pear dwarfing rootstock.</title>
        <authorList>
            <person name="Wang F."/>
            <person name="Wang J."/>
            <person name="Li S."/>
            <person name="Zhang Y."/>
            <person name="Fang M."/>
            <person name="Ma L."/>
            <person name="Zhao Y."/>
            <person name="Jiang S."/>
        </authorList>
    </citation>
    <scope>NUCLEOTIDE SEQUENCE [LARGE SCALE GENOMIC DNA]</scope>
</reference>
<name>A0A5N5HF99_9ROSA</name>
<dbReference type="AlphaFoldDB" id="A0A5N5HF99"/>
<proteinExistence type="predicted"/>
<reference evidence="1 2" key="1">
    <citation type="submission" date="2019-09" db="EMBL/GenBank/DDBJ databases">
        <authorList>
            <person name="Ou C."/>
        </authorList>
    </citation>
    <scope>NUCLEOTIDE SEQUENCE [LARGE SCALE GENOMIC DNA]</scope>
    <source>
        <strain evidence="1">S2</strain>
        <tissue evidence="1">Leaf</tissue>
    </source>
</reference>
<keyword evidence="2" id="KW-1185">Reference proteome</keyword>
<sequence>MSNLNKLDFTNLEVSGRNYLKWVQDVKLYLTAKNLRPAIEDETDNPVGEAEKATAMIFFRRHIHDTLQTKLLWLVTLITRRTSSCLKQDMTGSICASKTLSL</sequence>
<evidence type="ECO:0000313" key="2">
    <source>
        <dbReference type="Proteomes" id="UP000327157"/>
    </source>
</evidence>
<evidence type="ECO:0008006" key="3">
    <source>
        <dbReference type="Google" id="ProtNLM"/>
    </source>
</evidence>